<evidence type="ECO:0000256" key="8">
    <source>
        <dbReference type="ARBA" id="ARBA00023098"/>
    </source>
</evidence>
<dbReference type="InterPro" id="IPR050087">
    <property type="entry name" value="AON_synthase_class-II"/>
</dbReference>
<comment type="function">
    <text evidence="12">Catalyzes the cleavage of 2-amino-3-ketobutyrate to glycine and acetyl-CoA.</text>
</comment>
<comment type="catalytic activity">
    <reaction evidence="12">
        <text>glycine + acetyl-CoA = (2S)-2-amino-3-oxobutanoate + CoA</text>
        <dbReference type="Rhea" id="RHEA:20736"/>
        <dbReference type="ChEBI" id="CHEBI:57287"/>
        <dbReference type="ChEBI" id="CHEBI:57288"/>
        <dbReference type="ChEBI" id="CHEBI:57305"/>
        <dbReference type="ChEBI" id="CHEBI:78948"/>
        <dbReference type="EC" id="2.3.1.29"/>
    </reaction>
</comment>
<evidence type="ECO:0000256" key="1">
    <source>
        <dbReference type="ARBA" id="ARBA00004746"/>
    </source>
</evidence>
<proteinExistence type="inferred from homology"/>
<dbReference type="GO" id="GO:0004758">
    <property type="term" value="F:serine C-palmitoyltransferase activity"/>
    <property type="evidence" value="ECO:0007669"/>
    <property type="project" value="UniProtKB-EC"/>
</dbReference>
<dbReference type="UniPathway" id="UPA00046">
    <property type="reaction ID" value="UER00506"/>
</dbReference>
<dbReference type="RefSeq" id="WP_106135288.1">
    <property type="nucleotide sequence ID" value="NZ_PVTR01000015.1"/>
</dbReference>
<comment type="pathway">
    <text evidence="12">Amino-acid degradation; L-threonine degradation via oxydo-reductase pathway; glycine from L-threonine: step 2/2.</text>
</comment>
<comment type="subunit">
    <text evidence="12">Homodimer.</text>
</comment>
<dbReference type="AlphaFoldDB" id="A0A2T0WE68"/>
<keyword evidence="5 12" id="KW-0808">Transferase</keyword>
<comment type="caution">
    <text evidence="12">Lacks conserved residue(s) required for the propagation of feature annotation.</text>
</comment>
<dbReference type="InterPro" id="IPR011282">
    <property type="entry name" value="2am3keto_CoA_ligase"/>
</dbReference>
<feature type="binding site" evidence="12">
    <location>
        <begin position="274"/>
        <end position="275"/>
    </location>
    <ligand>
        <name>pyridoxal 5'-phosphate</name>
        <dbReference type="ChEBI" id="CHEBI:597326"/>
        <note>ligand shared between dimeric partners</note>
    </ligand>
</feature>
<comment type="pathway">
    <text evidence="2">Lipid metabolism; sphingolipid metabolism.</text>
</comment>
<dbReference type="OrthoDB" id="9807157at2"/>
<dbReference type="FunFam" id="3.40.640.10:FF:000006">
    <property type="entry name" value="5-aminolevulinate synthase, mitochondrial"/>
    <property type="match status" value="1"/>
</dbReference>
<evidence type="ECO:0000256" key="10">
    <source>
        <dbReference type="ARBA" id="ARBA00047854"/>
    </source>
</evidence>
<evidence type="ECO:0000256" key="3">
    <source>
        <dbReference type="ARBA" id="ARBA00004991"/>
    </source>
</evidence>
<evidence type="ECO:0000313" key="15">
    <source>
        <dbReference type="Proteomes" id="UP000238157"/>
    </source>
</evidence>
<dbReference type="SUPFAM" id="SSF53383">
    <property type="entry name" value="PLP-dependent transferases"/>
    <property type="match status" value="1"/>
</dbReference>
<dbReference type="InterPro" id="IPR015424">
    <property type="entry name" value="PyrdxlP-dep_Trfase"/>
</dbReference>
<evidence type="ECO:0000256" key="2">
    <source>
        <dbReference type="ARBA" id="ARBA00004760"/>
    </source>
</evidence>
<dbReference type="Pfam" id="PF00155">
    <property type="entry name" value="Aminotran_1_2"/>
    <property type="match status" value="1"/>
</dbReference>
<dbReference type="GO" id="GO:0019518">
    <property type="term" value="P:L-threonine catabolic process to glycine"/>
    <property type="evidence" value="ECO:0007669"/>
    <property type="project" value="UniProtKB-UniRule"/>
</dbReference>
<comment type="cofactor">
    <cofactor evidence="12">
        <name>pyridoxal 5'-phosphate</name>
        <dbReference type="ChEBI" id="CHEBI:597326"/>
    </cofactor>
    <text evidence="12">Binds 1 pyridoxal phosphate per subunit.</text>
</comment>
<dbReference type="PANTHER" id="PTHR13693">
    <property type="entry name" value="CLASS II AMINOTRANSFERASE/8-AMINO-7-OXONONANOATE SYNTHASE"/>
    <property type="match status" value="1"/>
</dbReference>
<reference evidence="14 15" key="1">
    <citation type="submission" date="2018-03" db="EMBL/GenBank/DDBJ databases">
        <title>Genomic Encyclopedia of Archaeal and Bacterial Type Strains, Phase II (KMG-II): from individual species to whole genera.</title>
        <authorList>
            <person name="Goeker M."/>
        </authorList>
    </citation>
    <scope>NUCLEOTIDE SEQUENCE [LARGE SCALE GENOMIC DNA]</scope>
    <source>
        <strain evidence="14 15">DSM 27929</strain>
    </source>
</reference>
<feature type="binding site" evidence="12">
    <location>
        <position position="368"/>
    </location>
    <ligand>
        <name>substrate</name>
    </ligand>
</feature>
<feature type="domain" description="Aminotransferase class I/classII large" evidence="13">
    <location>
        <begin position="43"/>
        <end position="387"/>
    </location>
</feature>
<keyword evidence="7" id="KW-0746">Sphingolipid metabolism</keyword>
<evidence type="ECO:0000256" key="9">
    <source>
        <dbReference type="ARBA" id="ARBA00023315"/>
    </source>
</evidence>
<evidence type="ECO:0000256" key="6">
    <source>
        <dbReference type="ARBA" id="ARBA00022898"/>
    </source>
</evidence>
<organism evidence="14 15">
    <name type="scientific">Mongoliibacter ruber</name>
    <dbReference type="NCBI Taxonomy" id="1750599"/>
    <lineage>
        <taxon>Bacteria</taxon>
        <taxon>Pseudomonadati</taxon>
        <taxon>Bacteroidota</taxon>
        <taxon>Cytophagia</taxon>
        <taxon>Cytophagales</taxon>
        <taxon>Cyclobacteriaceae</taxon>
        <taxon>Mongoliibacter</taxon>
    </lineage>
</organism>
<comment type="function">
    <text evidence="11">Involved in de novo bacterial ceramide synthesis. Catalyzes the condensation of L-serine with palmitoyl-CoA (hexadecanoyl-CoA) to produce 3-oxosphinganine. Also capable of using alanine as substrate leading to the formation of 1-deoxysphinganine (1-deoxySa). Contributes to the levels of endogenous sphingolipids in its host.</text>
</comment>
<dbReference type="CDD" id="cd06454">
    <property type="entry name" value="KBL_like"/>
    <property type="match status" value="1"/>
</dbReference>
<evidence type="ECO:0000256" key="11">
    <source>
        <dbReference type="ARBA" id="ARBA00055827"/>
    </source>
</evidence>
<dbReference type="FunFam" id="3.90.1150.10:FF:000004">
    <property type="entry name" value="2-amino-3-ketobutyrate coenzyme A ligase"/>
    <property type="match status" value="1"/>
</dbReference>
<evidence type="ECO:0000256" key="12">
    <source>
        <dbReference type="HAMAP-Rule" id="MF_00985"/>
    </source>
</evidence>
<dbReference type="GO" id="GO:0005737">
    <property type="term" value="C:cytoplasm"/>
    <property type="evidence" value="ECO:0007669"/>
    <property type="project" value="UniProtKB-ARBA"/>
</dbReference>
<gene>
    <name evidence="12" type="primary">kbl</name>
    <name evidence="14" type="ORF">CLW00_11548</name>
</gene>
<feature type="binding site" description="in other chain" evidence="12">
    <location>
        <position position="185"/>
    </location>
    <ligand>
        <name>pyridoxal 5'-phosphate</name>
        <dbReference type="ChEBI" id="CHEBI:597326"/>
        <note>ligand shared between dimeric partners</note>
    </ligand>
</feature>
<dbReference type="EMBL" id="PVTR01000015">
    <property type="protein sequence ID" value="PRY85007.1"/>
    <property type="molecule type" value="Genomic_DNA"/>
</dbReference>
<feature type="binding site" description="in other chain" evidence="12">
    <location>
        <begin position="241"/>
        <end position="244"/>
    </location>
    <ligand>
        <name>pyridoxal 5'-phosphate</name>
        <dbReference type="ChEBI" id="CHEBI:597326"/>
        <note>ligand shared between dimeric partners</note>
    </ligand>
</feature>
<comment type="pathway">
    <text evidence="3">Sphingolipid metabolism.</text>
</comment>
<dbReference type="GO" id="GO:0030170">
    <property type="term" value="F:pyridoxal phosphate binding"/>
    <property type="evidence" value="ECO:0007669"/>
    <property type="project" value="UniProtKB-UniRule"/>
</dbReference>
<feature type="binding site" evidence="12">
    <location>
        <position position="136"/>
    </location>
    <ligand>
        <name>substrate</name>
    </ligand>
</feature>
<evidence type="ECO:0000256" key="4">
    <source>
        <dbReference type="ARBA" id="ARBA00010008"/>
    </source>
</evidence>
<keyword evidence="6 12" id="KW-0663">Pyridoxal phosphate</keyword>
<feature type="modified residue" description="N6-(pyridoxal phosphate)lysine" evidence="12">
    <location>
        <position position="244"/>
    </location>
</feature>
<dbReference type="Gene3D" id="3.40.640.10">
    <property type="entry name" value="Type I PLP-dependent aspartate aminotransferase-like (Major domain)"/>
    <property type="match status" value="1"/>
</dbReference>
<dbReference type="GO" id="GO:0016874">
    <property type="term" value="F:ligase activity"/>
    <property type="evidence" value="ECO:0007669"/>
    <property type="project" value="UniProtKB-KW"/>
</dbReference>
<keyword evidence="14" id="KW-0436">Ligase</keyword>
<dbReference type="PROSITE" id="PS00599">
    <property type="entry name" value="AA_TRANSFER_CLASS_2"/>
    <property type="match status" value="1"/>
</dbReference>
<dbReference type="InterPro" id="IPR001917">
    <property type="entry name" value="Aminotrans_II_pyridoxalP_BS"/>
</dbReference>
<dbReference type="EC" id="2.3.1.29" evidence="12"/>
<evidence type="ECO:0000313" key="14">
    <source>
        <dbReference type="EMBL" id="PRY85007.1"/>
    </source>
</evidence>
<dbReference type="PANTHER" id="PTHR13693:SF103">
    <property type="entry name" value="AMINOTRANSFERASE CLASS I_CLASSII DOMAIN-CONTAINING PROTEIN"/>
    <property type="match status" value="1"/>
</dbReference>
<comment type="pathway">
    <text evidence="1">Cofactor biosynthesis; biotin biosynthesis.</text>
</comment>
<keyword evidence="8" id="KW-0443">Lipid metabolism</keyword>
<dbReference type="NCBIfam" id="NF005394">
    <property type="entry name" value="PRK06939.1"/>
    <property type="match status" value="1"/>
</dbReference>
<comment type="caution">
    <text evidence="14">The sequence shown here is derived from an EMBL/GenBank/DDBJ whole genome shotgun (WGS) entry which is preliminary data.</text>
</comment>
<dbReference type="InterPro" id="IPR015421">
    <property type="entry name" value="PyrdxlP-dep_Trfase_major"/>
</dbReference>
<comment type="catalytic activity">
    <reaction evidence="10">
        <text>L-serine + hexadecanoyl-CoA + H(+) = 3-oxosphinganine + CO2 + CoA</text>
        <dbReference type="Rhea" id="RHEA:14761"/>
        <dbReference type="ChEBI" id="CHEBI:15378"/>
        <dbReference type="ChEBI" id="CHEBI:16526"/>
        <dbReference type="ChEBI" id="CHEBI:33384"/>
        <dbReference type="ChEBI" id="CHEBI:57287"/>
        <dbReference type="ChEBI" id="CHEBI:57379"/>
        <dbReference type="ChEBI" id="CHEBI:58299"/>
        <dbReference type="EC" id="2.3.1.50"/>
    </reaction>
    <physiologicalReaction direction="left-to-right" evidence="10">
        <dbReference type="Rhea" id="RHEA:14762"/>
    </physiologicalReaction>
</comment>
<dbReference type="InterPro" id="IPR015422">
    <property type="entry name" value="PyrdxlP-dep_Trfase_small"/>
</dbReference>
<dbReference type="HAMAP" id="MF_00985">
    <property type="entry name" value="2am3keto_CoA_ligase"/>
    <property type="match status" value="1"/>
</dbReference>
<evidence type="ECO:0000256" key="7">
    <source>
        <dbReference type="ARBA" id="ARBA00022919"/>
    </source>
</evidence>
<evidence type="ECO:0000259" key="13">
    <source>
        <dbReference type="Pfam" id="PF00155"/>
    </source>
</evidence>
<dbReference type="NCBIfam" id="TIGR01822">
    <property type="entry name" value="2am3keto_CoA"/>
    <property type="match status" value="1"/>
</dbReference>
<dbReference type="InterPro" id="IPR004839">
    <property type="entry name" value="Aminotransferase_I/II_large"/>
</dbReference>
<dbReference type="Gene3D" id="3.90.1150.10">
    <property type="entry name" value="Aspartate Aminotransferase, domain 1"/>
    <property type="match status" value="1"/>
</dbReference>
<dbReference type="GO" id="GO:0008890">
    <property type="term" value="F:glycine C-acetyltransferase activity"/>
    <property type="evidence" value="ECO:0007669"/>
    <property type="project" value="UniProtKB-UniRule"/>
</dbReference>
<keyword evidence="9 12" id="KW-0012">Acyltransferase</keyword>
<evidence type="ECO:0000256" key="5">
    <source>
        <dbReference type="ARBA" id="ARBA00022679"/>
    </source>
</evidence>
<dbReference type="Proteomes" id="UP000238157">
    <property type="component" value="Unassembled WGS sequence"/>
</dbReference>
<name>A0A2T0WE68_9BACT</name>
<dbReference type="GO" id="GO:0030148">
    <property type="term" value="P:sphingolipid biosynthetic process"/>
    <property type="evidence" value="ECO:0007669"/>
    <property type="project" value="UniProtKB-ARBA"/>
</dbReference>
<dbReference type="GO" id="GO:0016020">
    <property type="term" value="C:membrane"/>
    <property type="evidence" value="ECO:0007669"/>
    <property type="project" value="GOC"/>
</dbReference>
<sequence length="397" mass="43353">MYETLKPKLEQELKEIEEAGLFKKERVITSAQSAEITISGGQKVLNFCANNYLGLSSHPQVVEAAKKAIDTHGFGLSSVRFICGTQDIHKELERKISEFLGTEDTILYAAAFDANGGVFEPIFGPEDAIISDALNHASIIDGVRLCKAMRFRYQHNDMADLEAQLKEADAKGAKQKVIVTDGVFSMDGTIAQLDKIVALAEKYNAVVMSDECHSTGFMGKTGRGVHEHCGVMGKIDIITGTLGKALGGASGGFTSGRKEIIELLRQRSRPYLFSNTLAPSITGASIAVFDLLTETTELRDKLEDNTKYFRSKMTEAGFDIKPGQHAIVPIMLYDAVLSQKMAEKLLEKGVYVIGFYYPVVPKGQARIRVQISAGHDQEHLDAAINAFIEVGKELGVI</sequence>
<protein>
    <recommendedName>
        <fullName evidence="12">2-amino-3-ketobutyrate coenzyme A ligase</fullName>
        <shortName evidence="12">AKB ligase</shortName>
        <ecNumber evidence="12">2.3.1.29</ecNumber>
    </recommendedName>
    <alternativeName>
        <fullName evidence="12">Glycine acetyltransferase</fullName>
    </alternativeName>
</protein>
<keyword evidence="15" id="KW-1185">Reference proteome</keyword>
<accession>A0A2T0WE68</accession>
<comment type="similarity">
    <text evidence="4">Belongs to the class-II pyridoxal-phosphate-dependent aminotransferase family. BioF subfamily.</text>
</comment>